<dbReference type="GO" id="GO:0004325">
    <property type="term" value="F:ferrochelatase activity"/>
    <property type="evidence" value="ECO:0007669"/>
    <property type="project" value="UniProtKB-UniRule"/>
</dbReference>
<dbReference type="EMBL" id="ADVG01000004">
    <property type="protein sequence ID" value="EFH80848.1"/>
    <property type="molecule type" value="Genomic_DNA"/>
</dbReference>
<dbReference type="PROSITE" id="PS00534">
    <property type="entry name" value="FERROCHELATASE"/>
    <property type="match status" value="1"/>
</dbReference>
<comment type="subcellular location">
    <subcellularLocation>
        <location evidence="6 7">Cytoplasm</location>
    </subcellularLocation>
</comment>
<gene>
    <name evidence="6" type="primary">hemH</name>
    <name evidence="8" type="ORF">Krac_1479</name>
</gene>
<dbReference type="CDD" id="cd00419">
    <property type="entry name" value="Ferrochelatase_C"/>
    <property type="match status" value="1"/>
</dbReference>
<protein>
    <recommendedName>
        <fullName evidence="6 7">Ferrochelatase</fullName>
        <ecNumber evidence="6 7">4.98.1.1</ecNumber>
    </recommendedName>
    <alternativeName>
        <fullName evidence="6">Heme synthase</fullName>
    </alternativeName>
    <alternativeName>
        <fullName evidence="6">Protoheme ferro-lyase</fullName>
    </alternativeName>
</protein>
<evidence type="ECO:0000256" key="1">
    <source>
        <dbReference type="ARBA" id="ARBA00023004"/>
    </source>
</evidence>
<keyword evidence="6" id="KW-0479">Metal-binding</keyword>
<dbReference type="InterPro" id="IPR019772">
    <property type="entry name" value="Ferrochelatase_AS"/>
</dbReference>
<keyword evidence="6 7" id="KW-0963">Cytoplasm</keyword>
<dbReference type="GO" id="GO:0005737">
    <property type="term" value="C:cytoplasm"/>
    <property type="evidence" value="ECO:0007669"/>
    <property type="project" value="UniProtKB-SubCell"/>
</dbReference>
<dbReference type="PANTHER" id="PTHR11108:SF1">
    <property type="entry name" value="FERROCHELATASE, MITOCHONDRIAL"/>
    <property type="match status" value="1"/>
</dbReference>
<dbReference type="OrthoDB" id="9776380at2"/>
<dbReference type="AlphaFoldDB" id="D6U1W4"/>
<dbReference type="InParanoid" id="D6U1W4"/>
<dbReference type="UniPathway" id="UPA00252">
    <property type="reaction ID" value="UER00325"/>
</dbReference>
<name>D6U1W4_KTERA</name>
<evidence type="ECO:0000256" key="4">
    <source>
        <dbReference type="ARBA" id="ARBA00023244"/>
    </source>
</evidence>
<dbReference type="STRING" id="485913.Krac_1479"/>
<dbReference type="Proteomes" id="UP000004508">
    <property type="component" value="Unassembled WGS sequence"/>
</dbReference>
<comment type="caution">
    <text evidence="8">The sequence shown here is derived from an EMBL/GenBank/DDBJ whole genome shotgun (WGS) entry which is preliminary data.</text>
</comment>
<dbReference type="NCBIfam" id="TIGR00109">
    <property type="entry name" value="hemH"/>
    <property type="match status" value="1"/>
</dbReference>
<dbReference type="Pfam" id="PF00762">
    <property type="entry name" value="Ferrochelatase"/>
    <property type="match status" value="1"/>
</dbReference>
<dbReference type="FunCoup" id="D6U1W4">
    <property type="interactions" value="582"/>
</dbReference>
<feature type="binding site" evidence="6">
    <location>
        <position position="186"/>
    </location>
    <ligand>
        <name>Fe(2+)</name>
        <dbReference type="ChEBI" id="CHEBI:29033"/>
    </ligand>
</feature>
<evidence type="ECO:0000256" key="2">
    <source>
        <dbReference type="ARBA" id="ARBA00023133"/>
    </source>
</evidence>
<dbReference type="CDD" id="cd03411">
    <property type="entry name" value="Ferrochelatase_N"/>
    <property type="match status" value="1"/>
</dbReference>
<dbReference type="InterPro" id="IPR001015">
    <property type="entry name" value="Ferrochelatase"/>
</dbReference>
<evidence type="ECO:0000313" key="9">
    <source>
        <dbReference type="Proteomes" id="UP000004508"/>
    </source>
</evidence>
<comment type="function">
    <text evidence="6 7">Catalyzes the ferrous insertion into protoporphyrin IX.</text>
</comment>
<evidence type="ECO:0000256" key="3">
    <source>
        <dbReference type="ARBA" id="ARBA00023239"/>
    </source>
</evidence>
<dbReference type="Gene3D" id="3.40.50.1400">
    <property type="match status" value="2"/>
</dbReference>
<keyword evidence="1 6" id="KW-0408">Iron</keyword>
<feature type="binding site" evidence="6">
    <location>
        <position position="266"/>
    </location>
    <ligand>
        <name>Fe(2+)</name>
        <dbReference type="ChEBI" id="CHEBI:29033"/>
    </ligand>
</feature>
<keyword evidence="3 6" id="KW-0456">Lyase</keyword>
<evidence type="ECO:0000313" key="8">
    <source>
        <dbReference type="EMBL" id="EFH80848.1"/>
    </source>
</evidence>
<keyword evidence="2 6" id="KW-0350">Heme biosynthesis</keyword>
<dbReference type="PANTHER" id="PTHR11108">
    <property type="entry name" value="FERROCHELATASE"/>
    <property type="match status" value="1"/>
</dbReference>
<evidence type="ECO:0000256" key="5">
    <source>
        <dbReference type="ARBA" id="ARBA00024536"/>
    </source>
</evidence>
<organism evidence="8 9">
    <name type="scientific">Ktedonobacter racemifer DSM 44963</name>
    <dbReference type="NCBI Taxonomy" id="485913"/>
    <lineage>
        <taxon>Bacteria</taxon>
        <taxon>Bacillati</taxon>
        <taxon>Chloroflexota</taxon>
        <taxon>Ktedonobacteria</taxon>
        <taxon>Ktedonobacterales</taxon>
        <taxon>Ktedonobacteraceae</taxon>
        <taxon>Ktedonobacter</taxon>
    </lineage>
</organism>
<comment type="pathway">
    <text evidence="6 7">Porphyrin-containing compound metabolism; protoheme biosynthesis; protoheme from protoporphyrin-IX: step 1/1.</text>
</comment>
<accession>D6U1W4</accession>
<comment type="catalytic activity">
    <reaction evidence="5">
        <text>Fe-coproporphyrin III + 2 H(+) = coproporphyrin III + Fe(2+)</text>
        <dbReference type="Rhea" id="RHEA:49572"/>
        <dbReference type="ChEBI" id="CHEBI:15378"/>
        <dbReference type="ChEBI" id="CHEBI:29033"/>
        <dbReference type="ChEBI" id="CHEBI:68438"/>
        <dbReference type="ChEBI" id="CHEBI:131725"/>
        <dbReference type="EC" id="4.99.1.9"/>
    </reaction>
    <physiologicalReaction direction="right-to-left" evidence="5">
        <dbReference type="Rhea" id="RHEA:49574"/>
    </physiologicalReaction>
</comment>
<dbReference type="GO" id="GO:0046872">
    <property type="term" value="F:metal ion binding"/>
    <property type="evidence" value="ECO:0007669"/>
    <property type="project" value="UniProtKB-KW"/>
</dbReference>
<dbReference type="InterPro" id="IPR033659">
    <property type="entry name" value="Ferrochelatase_N"/>
</dbReference>
<dbReference type="SUPFAM" id="SSF53800">
    <property type="entry name" value="Chelatase"/>
    <property type="match status" value="1"/>
</dbReference>
<reference evidence="8 9" key="1">
    <citation type="journal article" date="2011" name="Stand. Genomic Sci.">
        <title>Non-contiguous finished genome sequence and contextual data of the filamentous soil bacterium Ktedonobacter racemifer type strain (SOSP1-21).</title>
        <authorList>
            <person name="Chang Y.J."/>
            <person name="Land M."/>
            <person name="Hauser L."/>
            <person name="Chertkov O."/>
            <person name="Del Rio T.G."/>
            <person name="Nolan M."/>
            <person name="Copeland A."/>
            <person name="Tice H."/>
            <person name="Cheng J.F."/>
            <person name="Lucas S."/>
            <person name="Han C."/>
            <person name="Goodwin L."/>
            <person name="Pitluck S."/>
            <person name="Ivanova N."/>
            <person name="Ovchinikova G."/>
            <person name="Pati A."/>
            <person name="Chen A."/>
            <person name="Palaniappan K."/>
            <person name="Mavromatis K."/>
            <person name="Liolios K."/>
            <person name="Brettin T."/>
            <person name="Fiebig A."/>
            <person name="Rohde M."/>
            <person name="Abt B."/>
            <person name="Goker M."/>
            <person name="Detter J.C."/>
            <person name="Woyke T."/>
            <person name="Bristow J."/>
            <person name="Eisen J.A."/>
            <person name="Markowitz V."/>
            <person name="Hugenholtz P."/>
            <person name="Kyrpides N.C."/>
            <person name="Klenk H.P."/>
            <person name="Lapidus A."/>
        </authorList>
    </citation>
    <scope>NUCLEOTIDE SEQUENCE [LARGE SCALE GENOMIC DNA]</scope>
    <source>
        <strain evidence="9">DSM 44963</strain>
    </source>
</reference>
<evidence type="ECO:0000256" key="7">
    <source>
        <dbReference type="RuleBase" id="RU000607"/>
    </source>
</evidence>
<dbReference type="GO" id="GO:0006783">
    <property type="term" value="P:heme biosynthetic process"/>
    <property type="evidence" value="ECO:0007669"/>
    <property type="project" value="UniProtKB-UniRule"/>
</dbReference>
<comment type="similarity">
    <text evidence="6 7">Belongs to the ferrochelatase family.</text>
</comment>
<proteinExistence type="inferred from homology"/>
<dbReference type="RefSeq" id="WP_007917869.1">
    <property type="nucleotide sequence ID" value="NZ_ADVG01000004.1"/>
</dbReference>
<sequence length="318" mass="34739">MSTVPQPSIGVLVMAYGTPASPEQIERYYTHIRHGRKPTPELLAELQGRYQAIGGISPLMHHTHTQVRGIQAALDTLAPGRYRTSLGMKHAAPFLEESALALAQSGVKQIIGLVLAPHYSSMSVGEYMQRARTAIPAEIPFTAVESWHRAPGYLEYLTEQVKQAKEHQLRESGIAEERLEVLFTAHSLPMRILAQGDPYPTQLQETAQAVATAAQLQHWSIAWQSAGRTADPWIGPSILDVLPELAAQGVQGVLVCPAGFVSDHLEVLYDLDIETIQLAQSLQLAFARTALPNNDARVFATLADLIQDHVAAQDMAHA</sequence>
<keyword evidence="9" id="KW-1185">Reference proteome</keyword>
<comment type="catalytic activity">
    <reaction evidence="6 7">
        <text>heme b + 2 H(+) = protoporphyrin IX + Fe(2+)</text>
        <dbReference type="Rhea" id="RHEA:22584"/>
        <dbReference type="ChEBI" id="CHEBI:15378"/>
        <dbReference type="ChEBI" id="CHEBI:29033"/>
        <dbReference type="ChEBI" id="CHEBI:57306"/>
        <dbReference type="ChEBI" id="CHEBI:60344"/>
        <dbReference type="EC" id="4.98.1.1"/>
    </reaction>
</comment>
<dbReference type="HAMAP" id="MF_00323">
    <property type="entry name" value="Ferrochelatase"/>
    <property type="match status" value="1"/>
</dbReference>
<dbReference type="EC" id="4.98.1.1" evidence="6 7"/>
<evidence type="ECO:0000256" key="6">
    <source>
        <dbReference type="HAMAP-Rule" id="MF_00323"/>
    </source>
</evidence>
<dbReference type="eggNOG" id="COG0276">
    <property type="taxonomic scope" value="Bacteria"/>
</dbReference>
<keyword evidence="4 6" id="KW-0627">Porphyrin biosynthesis</keyword>
<dbReference type="InterPro" id="IPR033644">
    <property type="entry name" value="Ferrochelatase_C"/>
</dbReference>